<dbReference type="Proteomes" id="UP000064967">
    <property type="component" value="Chromosome"/>
</dbReference>
<dbReference type="EMBL" id="CP012333">
    <property type="protein sequence ID" value="AKV00491.1"/>
    <property type="molecule type" value="Genomic_DNA"/>
</dbReference>
<gene>
    <name evidence="2" type="ORF">AKJ09_07154</name>
</gene>
<keyword evidence="3" id="KW-1185">Reference proteome</keyword>
<dbReference type="PANTHER" id="PTHR45982:SF1">
    <property type="entry name" value="REGULATOR OF CHROMOSOME CONDENSATION"/>
    <property type="match status" value="1"/>
</dbReference>
<evidence type="ECO:0000313" key="2">
    <source>
        <dbReference type="EMBL" id="AKV00491.1"/>
    </source>
</evidence>
<dbReference type="InterPro" id="IPR009091">
    <property type="entry name" value="RCC1/BLIP-II"/>
</dbReference>
<proteinExistence type="predicted"/>
<protein>
    <recommendedName>
        <fullName evidence="4">BNR repeat domain protein</fullName>
    </recommendedName>
</protein>
<sequence length="417" mass="42139">MLDQMSVSPSPDDVVDAAVDSPPPAIEDASRAEVVSEDAAAPSPPPSVVCPGTGACALALRAPADGTVTPVSEAFCARLATGRVACWGSNVRGELGRGPSDAPANAAFGLPDVVPGLEHATELDRGCALRDDGSVVCWGQLAIPGISDGNTPLAQPTTLPIPPAKKIAAAGSVACAVLANDKMTCFGRDWRSGQLGYALAGGADGGVYGPAQLTFGPGARIVGVAVGEGIERFGGATFALREDGTALSWGMNESLGRVSSFMPDPTPAPVELANVSFVSAGGSAVCAIAGGQVYCWGTRLEPPKALEIYDAIHVATVGPRPLGRGCAVRRDGDVRCWGDNDRGQAGDGTTAVALAPVKVLGLPGPAVAVDVTMKSSCALLADGRVFCWGDGTRGQLGRTFNNGYSPAPLEVALPETP</sequence>
<feature type="compositionally biased region" description="Low complexity" evidence="1">
    <location>
        <begin position="1"/>
        <end position="20"/>
    </location>
</feature>
<dbReference type="SUPFAM" id="SSF50985">
    <property type="entry name" value="RCC1/BLIP-II"/>
    <property type="match status" value="1"/>
</dbReference>
<evidence type="ECO:0008006" key="4">
    <source>
        <dbReference type="Google" id="ProtNLM"/>
    </source>
</evidence>
<organism evidence="2 3">
    <name type="scientific">Labilithrix luteola</name>
    <dbReference type="NCBI Taxonomy" id="1391654"/>
    <lineage>
        <taxon>Bacteria</taxon>
        <taxon>Pseudomonadati</taxon>
        <taxon>Myxococcota</taxon>
        <taxon>Polyangia</taxon>
        <taxon>Polyangiales</taxon>
        <taxon>Labilitrichaceae</taxon>
        <taxon>Labilithrix</taxon>
    </lineage>
</organism>
<evidence type="ECO:0000313" key="3">
    <source>
        <dbReference type="Proteomes" id="UP000064967"/>
    </source>
</evidence>
<dbReference type="InterPro" id="IPR000408">
    <property type="entry name" value="Reg_chr_condens"/>
</dbReference>
<dbReference type="InterPro" id="IPR051553">
    <property type="entry name" value="Ran_GTPase-activating"/>
</dbReference>
<dbReference type="PANTHER" id="PTHR45982">
    <property type="entry name" value="REGULATOR OF CHROMOSOME CONDENSATION"/>
    <property type="match status" value="1"/>
</dbReference>
<dbReference type="Pfam" id="PF13540">
    <property type="entry name" value="RCC1_2"/>
    <property type="match status" value="2"/>
</dbReference>
<accession>A0A0K1Q3S9</accession>
<dbReference type="STRING" id="1391654.AKJ09_07154"/>
<name>A0A0K1Q3S9_9BACT</name>
<dbReference type="KEGG" id="llu:AKJ09_07154"/>
<feature type="region of interest" description="Disordered" evidence="1">
    <location>
        <begin position="1"/>
        <end position="47"/>
    </location>
</feature>
<dbReference type="Gene3D" id="2.130.10.30">
    <property type="entry name" value="Regulator of chromosome condensation 1/beta-lactamase-inhibitor protein II"/>
    <property type="match status" value="2"/>
</dbReference>
<dbReference type="AlphaFoldDB" id="A0A0K1Q3S9"/>
<dbReference type="PROSITE" id="PS50012">
    <property type="entry name" value="RCC1_3"/>
    <property type="match status" value="3"/>
</dbReference>
<reference evidence="2 3" key="1">
    <citation type="submission" date="2015-08" db="EMBL/GenBank/DDBJ databases">
        <authorList>
            <person name="Babu N.S."/>
            <person name="Beckwith C.J."/>
            <person name="Beseler K.G."/>
            <person name="Brison A."/>
            <person name="Carone J.V."/>
            <person name="Caskin T.P."/>
            <person name="Diamond M."/>
            <person name="Durham M.E."/>
            <person name="Foxe J.M."/>
            <person name="Go M."/>
            <person name="Henderson B.A."/>
            <person name="Jones I.B."/>
            <person name="McGettigan J.A."/>
            <person name="Micheletti S.J."/>
            <person name="Nasrallah M.E."/>
            <person name="Ortiz D."/>
            <person name="Piller C.R."/>
            <person name="Privatt S.R."/>
            <person name="Schneider S.L."/>
            <person name="Sharp S."/>
            <person name="Smith T.C."/>
            <person name="Stanton J.D."/>
            <person name="Ullery H.E."/>
            <person name="Wilson R.J."/>
            <person name="Serrano M.G."/>
            <person name="Buck G."/>
            <person name="Lee V."/>
            <person name="Wang Y."/>
            <person name="Carvalho R."/>
            <person name="Voegtly L."/>
            <person name="Shi R."/>
            <person name="Duckworth R."/>
            <person name="Johnson A."/>
            <person name="Loviza R."/>
            <person name="Walstead R."/>
            <person name="Shah Z."/>
            <person name="Kiflezghi M."/>
            <person name="Wade K."/>
            <person name="Ball S.L."/>
            <person name="Bradley K.W."/>
            <person name="Asai D.J."/>
            <person name="Bowman C.A."/>
            <person name="Russell D.A."/>
            <person name="Pope W.H."/>
            <person name="Jacobs-Sera D."/>
            <person name="Hendrix R.W."/>
            <person name="Hatfull G.F."/>
        </authorList>
    </citation>
    <scope>NUCLEOTIDE SEQUENCE [LARGE SCALE GENOMIC DNA]</scope>
    <source>
        <strain evidence="2 3">DSM 27648</strain>
    </source>
</reference>
<evidence type="ECO:0000256" key="1">
    <source>
        <dbReference type="SAM" id="MobiDB-lite"/>
    </source>
</evidence>